<feature type="compositionally biased region" description="Polar residues" evidence="1">
    <location>
        <begin position="1"/>
        <end position="14"/>
    </location>
</feature>
<feature type="region of interest" description="Disordered" evidence="1">
    <location>
        <begin position="57"/>
        <end position="95"/>
    </location>
</feature>
<proteinExistence type="predicted"/>
<protein>
    <submittedName>
        <fullName evidence="2">Uncharacterized protein</fullName>
    </submittedName>
</protein>
<feature type="region of interest" description="Disordered" evidence="1">
    <location>
        <begin position="1"/>
        <end position="44"/>
    </location>
</feature>
<evidence type="ECO:0000256" key="1">
    <source>
        <dbReference type="SAM" id="MobiDB-lite"/>
    </source>
</evidence>
<gene>
    <name evidence="2" type="ORF">DY000_02018607</name>
</gene>
<evidence type="ECO:0000313" key="3">
    <source>
        <dbReference type="Proteomes" id="UP000266723"/>
    </source>
</evidence>
<name>A0ABQ7CUG9_BRACR</name>
<keyword evidence="3" id="KW-1185">Reference proteome</keyword>
<organism evidence="2 3">
    <name type="scientific">Brassica cretica</name>
    <name type="common">Mustard</name>
    <dbReference type="NCBI Taxonomy" id="69181"/>
    <lineage>
        <taxon>Eukaryota</taxon>
        <taxon>Viridiplantae</taxon>
        <taxon>Streptophyta</taxon>
        <taxon>Embryophyta</taxon>
        <taxon>Tracheophyta</taxon>
        <taxon>Spermatophyta</taxon>
        <taxon>Magnoliopsida</taxon>
        <taxon>eudicotyledons</taxon>
        <taxon>Gunneridae</taxon>
        <taxon>Pentapetalae</taxon>
        <taxon>rosids</taxon>
        <taxon>malvids</taxon>
        <taxon>Brassicales</taxon>
        <taxon>Brassicaceae</taxon>
        <taxon>Brassiceae</taxon>
        <taxon>Brassica</taxon>
    </lineage>
</organism>
<dbReference type="Proteomes" id="UP000266723">
    <property type="component" value="Unassembled WGS sequence"/>
</dbReference>
<comment type="caution">
    <text evidence="2">The sequence shown here is derived from an EMBL/GenBank/DDBJ whole genome shotgun (WGS) entry which is preliminary data.</text>
</comment>
<sequence>MTTTCPDAQHPMNTRQDDAEPTSAGENEAIHGSEKNQSSSIDQSIIYFPRCNTVIFNDRRKREDETTSDEEVKSKDHTEELKECQLEEEATRAVD</sequence>
<accession>A0ABQ7CUG9</accession>
<evidence type="ECO:0000313" key="2">
    <source>
        <dbReference type="EMBL" id="KAF3563308.1"/>
    </source>
</evidence>
<dbReference type="EMBL" id="QGKV02000759">
    <property type="protein sequence ID" value="KAF3563308.1"/>
    <property type="molecule type" value="Genomic_DNA"/>
</dbReference>
<reference evidence="2 3" key="1">
    <citation type="journal article" date="2020" name="BMC Genomics">
        <title>Intraspecific diversification of the crop wild relative Brassica cretica Lam. using demographic model selection.</title>
        <authorList>
            <person name="Kioukis A."/>
            <person name="Michalopoulou V.A."/>
            <person name="Briers L."/>
            <person name="Pirintsos S."/>
            <person name="Studholme D.J."/>
            <person name="Pavlidis P."/>
            <person name="Sarris P.F."/>
        </authorList>
    </citation>
    <scope>NUCLEOTIDE SEQUENCE [LARGE SCALE GENOMIC DNA]</scope>
    <source>
        <strain evidence="3">cv. PFS-1207/04</strain>
    </source>
</reference>